<dbReference type="AlphaFoldDB" id="S4NUV5"/>
<proteinExistence type="predicted"/>
<evidence type="ECO:0000313" key="1">
    <source>
        <dbReference type="EMBL" id="JAA82551.1"/>
    </source>
</evidence>
<reference evidence="1" key="2">
    <citation type="submission" date="2013-05" db="EMBL/GenBank/DDBJ databases">
        <authorList>
            <person name="Carter J.-M."/>
            <person name="Baker S.C."/>
            <person name="Pink R."/>
            <person name="Carter D.R.F."/>
            <person name="Collins A."/>
            <person name="Tomlin J."/>
            <person name="Gibbs M."/>
            <person name="Breuker C.J."/>
        </authorList>
    </citation>
    <scope>NUCLEOTIDE SEQUENCE</scope>
    <source>
        <tissue evidence="1">Ovary</tissue>
    </source>
</reference>
<dbReference type="EMBL" id="GAIX01010009">
    <property type="protein sequence ID" value="JAA82551.1"/>
    <property type="molecule type" value="Transcribed_RNA"/>
</dbReference>
<organism evidence="1">
    <name type="scientific">Pararge aegeria</name>
    <name type="common">speckled wood butterfly</name>
    <dbReference type="NCBI Taxonomy" id="116150"/>
    <lineage>
        <taxon>Eukaryota</taxon>
        <taxon>Metazoa</taxon>
        <taxon>Ecdysozoa</taxon>
        <taxon>Arthropoda</taxon>
        <taxon>Hexapoda</taxon>
        <taxon>Insecta</taxon>
        <taxon>Pterygota</taxon>
        <taxon>Neoptera</taxon>
        <taxon>Endopterygota</taxon>
        <taxon>Lepidoptera</taxon>
        <taxon>Glossata</taxon>
        <taxon>Ditrysia</taxon>
        <taxon>Papilionoidea</taxon>
        <taxon>Nymphalidae</taxon>
        <taxon>Satyrinae</taxon>
        <taxon>Satyrini</taxon>
        <taxon>Parargina</taxon>
        <taxon>Pararge</taxon>
    </lineage>
</organism>
<sequence>MRHASIGVSGNVSCQRTSCFVLVNLSCSNGAVRSVLLFFRVNHGESHRLLKMLVGLLVGPIFTQQPSDVLHGSNKSCNPTTFNCNFLDNMRISLFFVLYLYLLKYCTK</sequence>
<accession>S4NUV5</accession>
<name>S4NUV5_9NEOP</name>
<protein>
    <submittedName>
        <fullName evidence="1">Uncharacterized protein</fullName>
    </submittedName>
</protein>
<reference evidence="1" key="1">
    <citation type="journal article" date="2013" name="BMC Genomics">
        <title>Unscrambling butterfly oogenesis.</title>
        <authorList>
            <person name="Carter J.M."/>
            <person name="Baker S.C."/>
            <person name="Pink R."/>
            <person name="Carter D.R."/>
            <person name="Collins A."/>
            <person name="Tomlin J."/>
            <person name="Gibbs M."/>
            <person name="Breuker C.J."/>
        </authorList>
    </citation>
    <scope>NUCLEOTIDE SEQUENCE</scope>
    <source>
        <tissue evidence="1">Ovary</tissue>
    </source>
</reference>